<dbReference type="SUPFAM" id="SSF81301">
    <property type="entry name" value="Nucleotidyltransferase"/>
    <property type="match status" value="1"/>
</dbReference>
<dbReference type="EMBL" id="UOFP01000061">
    <property type="protein sequence ID" value="VAW84635.1"/>
    <property type="molecule type" value="Genomic_DNA"/>
</dbReference>
<dbReference type="GO" id="GO:0090071">
    <property type="term" value="P:negative regulation of ribosome biogenesis"/>
    <property type="evidence" value="ECO:0007669"/>
    <property type="project" value="TreeGrafter"/>
</dbReference>
<dbReference type="NCBIfam" id="TIGR00090">
    <property type="entry name" value="rsfS_iojap_ybeB"/>
    <property type="match status" value="1"/>
</dbReference>
<dbReference type="GO" id="GO:0043023">
    <property type="term" value="F:ribosomal large subunit binding"/>
    <property type="evidence" value="ECO:0007669"/>
    <property type="project" value="TreeGrafter"/>
</dbReference>
<evidence type="ECO:0000256" key="1">
    <source>
        <dbReference type="ARBA" id="ARBA00010574"/>
    </source>
</evidence>
<proteinExistence type="inferred from homology"/>
<gene>
    <name evidence="2" type="ORF">MNBD_GAMMA18-1684</name>
</gene>
<organism evidence="2">
    <name type="scientific">hydrothermal vent metagenome</name>
    <dbReference type="NCBI Taxonomy" id="652676"/>
    <lineage>
        <taxon>unclassified sequences</taxon>
        <taxon>metagenomes</taxon>
        <taxon>ecological metagenomes</taxon>
    </lineage>
</organism>
<sequence length="117" mass="12986">MMDSEQLEKLVVDALEEIKAIDITSIDVRDRTSICDVMVIATGNTNRQVKSLADSVVMKAKAADQQPIGVEGQQAGEWVLVDLGDVVVHVMQPQIREFYSLEKLWEMAPTDASKQEP</sequence>
<dbReference type="GO" id="GO:0017148">
    <property type="term" value="P:negative regulation of translation"/>
    <property type="evidence" value="ECO:0007669"/>
    <property type="project" value="TreeGrafter"/>
</dbReference>
<dbReference type="HAMAP" id="MF_01477">
    <property type="entry name" value="Iojap_RsfS"/>
    <property type="match status" value="1"/>
</dbReference>
<dbReference type="PANTHER" id="PTHR21043:SF0">
    <property type="entry name" value="MITOCHONDRIAL ASSEMBLY OF RIBOSOMAL LARGE SUBUNIT PROTEIN 1"/>
    <property type="match status" value="1"/>
</dbReference>
<dbReference type="InterPro" id="IPR004394">
    <property type="entry name" value="Iojap/RsfS/C7orf30"/>
</dbReference>
<accession>A0A3B0YUK4</accession>
<reference evidence="2" key="1">
    <citation type="submission" date="2018-06" db="EMBL/GenBank/DDBJ databases">
        <authorList>
            <person name="Zhirakovskaya E."/>
        </authorList>
    </citation>
    <scope>NUCLEOTIDE SEQUENCE</scope>
</reference>
<protein>
    <submittedName>
        <fullName evidence="2">Ribosomal silencing factor RsfA</fullName>
    </submittedName>
</protein>
<comment type="similarity">
    <text evidence="1">Belongs to the Iojap/RsfS family.</text>
</comment>
<dbReference type="AlphaFoldDB" id="A0A3B0YUK4"/>
<dbReference type="PANTHER" id="PTHR21043">
    <property type="entry name" value="IOJAP SUPERFAMILY ORTHOLOG"/>
    <property type="match status" value="1"/>
</dbReference>
<dbReference type="Pfam" id="PF02410">
    <property type="entry name" value="RsfS"/>
    <property type="match status" value="1"/>
</dbReference>
<dbReference type="InterPro" id="IPR043519">
    <property type="entry name" value="NT_sf"/>
</dbReference>
<evidence type="ECO:0000313" key="2">
    <source>
        <dbReference type="EMBL" id="VAW84635.1"/>
    </source>
</evidence>
<dbReference type="Gene3D" id="3.30.460.10">
    <property type="entry name" value="Beta Polymerase, domain 2"/>
    <property type="match status" value="1"/>
</dbReference>
<name>A0A3B0YUK4_9ZZZZ</name>